<dbReference type="PANTHER" id="PTHR48100:SF58">
    <property type="entry name" value="PE-PGRS FAMILY PROTEIN PE_PGRS11"/>
    <property type="match status" value="1"/>
</dbReference>
<dbReference type="CDD" id="cd07067">
    <property type="entry name" value="HP_PGM_like"/>
    <property type="match status" value="1"/>
</dbReference>
<keyword evidence="2" id="KW-0732">Signal</keyword>
<keyword evidence="4" id="KW-1185">Reference proteome</keyword>
<evidence type="ECO:0000256" key="2">
    <source>
        <dbReference type="SAM" id="SignalP"/>
    </source>
</evidence>
<dbReference type="Proteomes" id="UP000466906">
    <property type="component" value="Chromosome"/>
</dbReference>
<dbReference type="PANTHER" id="PTHR48100">
    <property type="entry name" value="BROAD-SPECIFICITY PHOSPHATASE YOR283W-RELATED"/>
    <property type="match status" value="1"/>
</dbReference>
<dbReference type="Pfam" id="PF00300">
    <property type="entry name" value="His_Phos_1"/>
    <property type="match status" value="1"/>
</dbReference>
<dbReference type="InterPro" id="IPR013078">
    <property type="entry name" value="His_Pase_superF_clade-1"/>
</dbReference>
<evidence type="ECO:0000256" key="1">
    <source>
        <dbReference type="SAM" id="MobiDB-lite"/>
    </source>
</evidence>
<dbReference type="InterPro" id="IPR029033">
    <property type="entry name" value="His_PPase_superfam"/>
</dbReference>
<feature type="chain" id="PRO_5026855132" description="Phosphoglycerate mutase" evidence="2">
    <location>
        <begin position="37"/>
        <end position="492"/>
    </location>
</feature>
<accession>A0A6N4UXG4</accession>
<gene>
    <name evidence="3" type="ORF">MALV_42540</name>
</gene>
<feature type="signal peptide" evidence="2">
    <location>
        <begin position="1"/>
        <end position="36"/>
    </location>
</feature>
<dbReference type="Gene3D" id="3.40.50.1240">
    <property type="entry name" value="Phosphoglycerate mutase-like"/>
    <property type="match status" value="1"/>
</dbReference>
<reference evidence="3 4" key="1">
    <citation type="journal article" date="2019" name="Emerg. Microbes Infect.">
        <title>Comprehensive subspecies identification of 175 nontuberculous mycobacteria species based on 7547 genomic profiles.</title>
        <authorList>
            <person name="Matsumoto Y."/>
            <person name="Kinjo T."/>
            <person name="Motooka D."/>
            <person name="Nabeya D."/>
            <person name="Jung N."/>
            <person name="Uechi K."/>
            <person name="Horii T."/>
            <person name="Iida T."/>
            <person name="Fujita J."/>
            <person name="Nakamura S."/>
        </authorList>
    </citation>
    <scope>NUCLEOTIDE SEQUENCE [LARGE SCALE GENOMIC DNA]</scope>
    <source>
        <strain evidence="3 4">JCM 12272</strain>
    </source>
</reference>
<organism evidence="3 4">
    <name type="scientific">Mycolicibacterium alvei</name>
    <dbReference type="NCBI Taxonomy" id="67081"/>
    <lineage>
        <taxon>Bacteria</taxon>
        <taxon>Bacillati</taxon>
        <taxon>Actinomycetota</taxon>
        <taxon>Actinomycetes</taxon>
        <taxon>Mycobacteriales</taxon>
        <taxon>Mycobacteriaceae</taxon>
        <taxon>Mycolicibacterium</taxon>
    </lineage>
</organism>
<sequence>MNRRGDGAPASRYRSLLGGVALAFLAFCMAMPVAHAAEVMRVTFIRHGESAGNASGLIDTTTPGPVLTEKGQQQARDIAAKLGDNNYDGIYASTMVRTQLTAAPMSQYLGMPIQVLPGIQEIPAGVFEGTPESGAQSGYGLYPIGWTFPGVIPQIPVEYFNKGTFMPGTTENGYSFDARVDGALQTIYDNGDRNAVVFSHGGTIMFWTMMNVKNLTVMEKLQLLQSAQLDNTDYVVIEGNNEDGWTLVNWNGQQFSPEPTFEHEVGLQLRTLSRQLTAASDQVKAAFQTGDITKIATAISHSVADASFSVIKFNRAINAQIIKRVLPPAQTATDQLQEKVSTEVENMKTAVDTNVVSRRLASAPEASAPEASPASAPAGSNEKVSAAEEPAAAASVADSGAKAKLKAAVDNIVKPRGATNLSDGNKAVPGVTKSLSRNGERVKTAVEDAQDQVSSSIKKFGDAVKKATGQPSKSAGDKGDAGSDTASNKDAA</sequence>
<feature type="region of interest" description="Disordered" evidence="1">
    <location>
        <begin position="361"/>
        <end position="391"/>
    </location>
</feature>
<dbReference type="AlphaFoldDB" id="A0A6N4UXG4"/>
<dbReference type="GO" id="GO:0016791">
    <property type="term" value="F:phosphatase activity"/>
    <property type="evidence" value="ECO:0007669"/>
    <property type="project" value="TreeGrafter"/>
</dbReference>
<dbReference type="SUPFAM" id="SSF53254">
    <property type="entry name" value="Phosphoglycerate mutase-like"/>
    <property type="match status" value="1"/>
</dbReference>
<evidence type="ECO:0008006" key="5">
    <source>
        <dbReference type="Google" id="ProtNLM"/>
    </source>
</evidence>
<dbReference type="GO" id="GO:0005737">
    <property type="term" value="C:cytoplasm"/>
    <property type="evidence" value="ECO:0007669"/>
    <property type="project" value="TreeGrafter"/>
</dbReference>
<dbReference type="EMBL" id="AP022565">
    <property type="protein sequence ID" value="BBX29129.1"/>
    <property type="molecule type" value="Genomic_DNA"/>
</dbReference>
<dbReference type="KEGG" id="malv:MALV_42540"/>
<proteinExistence type="predicted"/>
<dbReference type="InterPro" id="IPR050275">
    <property type="entry name" value="PGM_Phosphatase"/>
</dbReference>
<dbReference type="SMART" id="SM00855">
    <property type="entry name" value="PGAM"/>
    <property type="match status" value="1"/>
</dbReference>
<evidence type="ECO:0000313" key="3">
    <source>
        <dbReference type="EMBL" id="BBX29129.1"/>
    </source>
</evidence>
<protein>
    <recommendedName>
        <fullName evidence="5">Phosphoglycerate mutase</fullName>
    </recommendedName>
</protein>
<name>A0A6N4UXG4_9MYCO</name>
<evidence type="ECO:0000313" key="4">
    <source>
        <dbReference type="Proteomes" id="UP000466906"/>
    </source>
</evidence>
<feature type="region of interest" description="Disordered" evidence="1">
    <location>
        <begin position="416"/>
        <end position="492"/>
    </location>
</feature>